<feature type="compositionally biased region" description="Polar residues" evidence="5">
    <location>
        <begin position="37"/>
        <end position="50"/>
    </location>
</feature>
<evidence type="ECO:0000313" key="7">
    <source>
        <dbReference type="EMBL" id="KAK6299459.1"/>
    </source>
</evidence>
<keyword evidence="8" id="KW-1185">Reference proteome</keyword>
<dbReference type="PROSITE" id="PS00478">
    <property type="entry name" value="LIM_DOMAIN_1"/>
    <property type="match status" value="1"/>
</dbReference>
<feature type="region of interest" description="Disordered" evidence="5">
    <location>
        <begin position="322"/>
        <end position="342"/>
    </location>
</feature>
<keyword evidence="3 4" id="KW-0440">LIM domain</keyword>
<keyword evidence="2 4" id="KW-0862">Zinc</keyword>
<evidence type="ECO:0000256" key="5">
    <source>
        <dbReference type="SAM" id="MobiDB-lite"/>
    </source>
</evidence>
<dbReference type="PANTHER" id="PTHR24206">
    <property type="entry name" value="OS06G0237300 PROTEIN"/>
    <property type="match status" value="1"/>
</dbReference>
<gene>
    <name evidence="7" type="ORF">J4Q44_G00294920</name>
</gene>
<proteinExistence type="predicted"/>
<sequence>MEGRSVLRRAQSLRSVSTADGDKPTWAEAGFRDRMKSISSVSQTRYQASPSVEVPTPNHVEHRTERTQHQSSFSSVSEKTKLESLMRNNGEKTRIQPSVSEVREKTCGSTSLSREKSQRSTSLSREKSQRSTSLSREKSQRSTSLSREKSQRSTSLSRSESMSSLPGPSPRADPAGGIGALKALFESKVTKGEVKSIMGAVGQTPPRPKMAAAAPAVNGLVEERKRPIEEKGSLTAVPSPAPPARQVGSMTRSERRKTISGVNLDKISTASQDDDKRKSISDLRDGSSSSSNPAREKPDASVSVRAISALYLSKVAAAESTAQDLSSPTKRGGKPSKFQPCQQDVCSSCLKPVYPMEKMTADKFIFHKNCFCCKHCQKKLSMHSYAPLYGEFYCVFHYQQLFRRKGNYDEGFGHTQHKDRWLQRTNETPGSNGTDVI</sequence>
<feature type="compositionally biased region" description="Basic and acidic residues" evidence="5">
    <location>
        <begin position="20"/>
        <end position="36"/>
    </location>
</feature>
<evidence type="ECO:0000256" key="4">
    <source>
        <dbReference type="PROSITE-ProRule" id="PRU00125"/>
    </source>
</evidence>
<evidence type="ECO:0000256" key="2">
    <source>
        <dbReference type="ARBA" id="ARBA00022833"/>
    </source>
</evidence>
<organism evidence="7 8">
    <name type="scientific">Coregonus suidteri</name>
    <dbReference type="NCBI Taxonomy" id="861788"/>
    <lineage>
        <taxon>Eukaryota</taxon>
        <taxon>Metazoa</taxon>
        <taxon>Chordata</taxon>
        <taxon>Craniata</taxon>
        <taxon>Vertebrata</taxon>
        <taxon>Euteleostomi</taxon>
        <taxon>Actinopterygii</taxon>
        <taxon>Neopterygii</taxon>
        <taxon>Teleostei</taxon>
        <taxon>Protacanthopterygii</taxon>
        <taxon>Salmoniformes</taxon>
        <taxon>Salmonidae</taxon>
        <taxon>Coregoninae</taxon>
        <taxon>Coregonus</taxon>
    </lineage>
</organism>
<feature type="compositionally biased region" description="Low complexity" evidence="5">
    <location>
        <begin position="152"/>
        <end position="166"/>
    </location>
</feature>
<feature type="compositionally biased region" description="Basic and acidic residues" evidence="5">
    <location>
        <begin position="78"/>
        <end position="94"/>
    </location>
</feature>
<evidence type="ECO:0000256" key="3">
    <source>
        <dbReference type="ARBA" id="ARBA00023038"/>
    </source>
</evidence>
<dbReference type="PROSITE" id="PS50023">
    <property type="entry name" value="LIM_DOMAIN_2"/>
    <property type="match status" value="1"/>
</dbReference>
<dbReference type="AlphaFoldDB" id="A0AAN8L247"/>
<dbReference type="Gene3D" id="2.10.110.10">
    <property type="entry name" value="Cysteine Rich Protein"/>
    <property type="match status" value="1"/>
</dbReference>
<keyword evidence="1 4" id="KW-0479">Metal-binding</keyword>
<dbReference type="GO" id="GO:0046872">
    <property type="term" value="F:metal ion binding"/>
    <property type="evidence" value="ECO:0007669"/>
    <property type="project" value="UniProtKB-KW"/>
</dbReference>
<feature type="region of interest" description="Disordered" evidence="5">
    <location>
        <begin position="1"/>
        <end position="178"/>
    </location>
</feature>
<feature type="compositionally biased region" description="Basic and acidic residues" evidence="5">
    <location>
        <begin position="273"/>
        <end position="285"/>
    </location>
</feature>
<dbReference type="SMART" id="SM00132">
    <property type="entry name" value="LIM"/>
    <property type="match status" value="1"/>
</dbReference>
<reference evidence="7 8" key="1">
    <citation type="submission" date="2021-04" db="EMBL/GenBank/DDBJ databases">
        <authorList>
            <person name="De Guttry C."/>
            <person name="Zahm M."/>
            <person name="Klopp C."/>
            <person name="Cabau C."/>
            <person name="Louis A."/>
            <person name="Berthelot C."/>
            <person name="Parey E."/>
            <person name="Roest Crollius H."/>
            <person name="Montfort J."/>
            <person name="Robinson-Rechavi M."/>
            <person name="Bucao C."/>
            <person name="Bouchez O."/>
            <person name="Gislard M."/>
            <person name="Lluch J."/>
            <person name="Milhes M."/>
            <person name="Lampietro C."/>
            <person name="Lopez Roques C."/>
            <person name="Donnadieu C."/>
            <person name="Braasch I."/>
            <person name="Desvignes T."/>
            <person name="Postlethwait J."/>
            <person name="Bobe J."/>
            <person name="Wedekind C."/>
            <person name="Guiguen Y."/>
        </authorList>
    </citation>
    <scope>NUCLEOTIDE SEQUENCE [LARGE SCALE GENOMIC DNA]</scope>
    <source>
        <strain evidence="7">Cs_M1</strain>
        <tissue evidence="7">Blood</tissue>
    </source>
</reference>
<protein>
    <recommendedName>
        <fullName evidence="6">LIM zinc-binding domain-containing protein</fullName>
    </recommendedName>
</protein>
<feature type="compositionally biased region" description="Basic and acidic residues" evidence="5">
    <location>
        <begin position="221"/>
        <end position="232"/>
    </location>
</feature>
<name>A0AAN8L247_9TELE</name>
<dbReference type="Proteomes" id="UP001356427">
    <property type="component" value="Unassembled WGS sequence"/>
</dbReference>
<dbReference type="InterPro" id="IPR001781">
    <property type="entry name" value="Znf_LIM"/>
</dbReference>
<feature type="domain" description="LIM zinc-binding" evidence="6">
    <location>
        <begin position="344"/>
        <end position="404"/>
    </location>
</feature>
<feature type="compositionally biased region" description="Basic and acidic residues" evidence="5">
    <location>
        <begin position="59"/>
        <end position="68"/>
    </location>
</feature>
<accession>A0AAN8L247</accession>
<evidence type="ECO:0000313" key="8">
    <source>
        <dbReference type="Proteomes" id="UP001356427"/>
    </source>
</evidence>
<evidence type="ECO:0000256" key="1">
    <source>
        <dbReference type="ARBA" id="ARBA00022723"/>
    </source>
</evidence>
<comment type="caution">
    <text evidence="7">The sequence shown here is derived from an EMBL/GenBank/DDBJ whole genome shotgun (WGS) entry which is preliminary data.</text>
</comment>
<feature type="region of interest" description="Disordered" evidence="5">
    <location>
        <begin position="199"/>
        <end position="300"/>
    </location>
</feature>
<dbReference type="Pfam" id="PF00412">
    <property type="entry name" value="LIM"/>
    <property type="match status" value="1"/>
</dbReference>
<feature type="compositionally biased region" description="Basic and acidic residues" evidence="5">
    <location>
        <begin position="113"/>
        <end position="151"/>
    </location>
</feature>
<dbReference type="SUPFAM" id="SSF57716">
    <property type="entry name" value="Glucocorticoid receptor-like (DNA-binding domain)"/>
    <property type="match status" value="2"/>
</dbReference>
<evidence type="ECO:0000259" key="6">
    <source>
        <dbReference type="PROSITE" id="PS50023"/>
    </source>
</evidence>
<dbReference type="EMBL" id="JAGTTL010000028">
    <property type="protein sequence ID" value="KAK6299459.1"/>
    <property type="molecule type" value="Genomic_DNA"/>
</dbReference>